<name>A0A1W1W2C6_9BACT</name>
<dbReference type="RefSeq" id="WP_084447176.1">
    <property type="nucleotide sequence ID" value="NZ_FWWW01000091.1"/>
</dbReference>
<evidence type="ECO:0008006" key="4">
    <source>
        <dbReference type="Google" id="ProtNLM"/>
    </source>
</evidence>
<evidence type="ECO:0000313" key="2">
    <source>
        <dbReference type="EMBL" id="SMB99254.1"/>
    </source>
</evidence>
<feature type="signal peptide" evidence="1">
    <location>
        <begin position="1"/>
        <end position="21"/>
    </location>
</feature>
<dbReference type="SUPFAM" id="SSF56935">
    <property type="entry name" value="Porins"/>
    <property type="match status" value="1"/>
</dbReference>
<keyword evidence="3" id="KW-1185">Reference proteome</keyword>
<keyword evidence="1" id="KW-0732">Signal</keyword>
<evidence type="ECO:0000256" key="1">
    <source>
        <dbReference type="SAM" id="SignalP"/>
    </source>
</evidence>
<dbReference type="Gene3D" id="2.40.160.10">
    <property type="entry name" value="Porin"/>
    <property type="match status" value="1"/>
</dbReference>
<dbReference type="OrthoDB" id="103154at2"/>
<dbReference type="InterPro" id="IPR011486">
    <property type="entry name" value="BBP2"/>
</dbReference>
<dbReference type="EMBL" id="FWWW01000091">
    <property type="protein sequence ID" value="SMB99254.1"/>
    <property type="molecule type" value="Genomic_DNA"/>
</dbReference>
<dbReference type="Pfam" id="PF07642">
    <property type="entry name" value="BBP2"/>
    <property type="match status" value="1"/>
</dbReference>
<dbReference type="STRING" id="645990.SAMN00120144_0097"/>
<proteinExistence type="predicted"/>
<protein>
    <recommendedName>
        <fullName evidence="4">Outer membrane protein</fullName>
    </recommendedName>
</protein>
<accession>A0A1W1W2C6</accession>
<organism evidence="2 3">
    <name type="scientific">Hymenobacter roseosalivarius DSM 11622</name>
    <dbReference type="NCBI Taxonomy" id="645990"/>
    <lineage>
        <taxon>Bacteria</taxon>
        <taxon>Pseudomonadati</taxon>
        <taxon>Bacteroidota</taxon>
        <taxon>Cytophagia</taxon>
        <taxon>Cytophagales</taxon>
        <taxon>Hymenobacteraceae</taxon>
        <taxon>Hymenobacter</taxon>
    </lineage>
</organism>
<dbReference type="InterPro" id="IPR023614">
    <property type="entry name" value="Porin_dom_sf"/>
</dbReference>
<gene>
    <name evidence="2" type="ORF">SAMN00120144_0097</name>
</gene>
<dbReference type="Proteomes" id="UP000192266">
    <property type="component" value="Unassembled WGS sequence"/>
</dbReference>
<reference evidence="2 3" key="1">
    <citation type="submission" date="2017-04" db="EMBL/GenBank/DDBJ databases">
        <authorList>
            <person name="Afonso C.L."/>
            <person name="Miller P.J."/>
            <person name="Scott M.A."/>
            <person name="Spackman E."/>
            <person name="Goraichik I."/>
            <person name="Dimitrov K.M."/>
            <person name="Suarez D.L."/>
            <person name="Swayne D.E."/>
        </authorList>
    </citation>
    <scope>NUCLEOTIDE SEQUENCE [LARGE SCALE GENOMIC DNA]</scope>
    <source>
        <strain evidence="2 3">DSM 11622</strain>
    </source>
</reference>
<feature type="chain" id="PRO_5012415937" description="Outer membrane protein" evidence="1">
    <location>
        <begin position="22"/>
        <end position="371"/>
    </location>
</feature>
<sequence length="371" mass="41061">MKFWFPLFSLLSLLPNGLALAQTSSAASDSSVASPPHPLSFYGFMDAYYGYDFPRPPTPDRPTFLYSHDRQNEFAVNNALLGMRYQSARVRGALGLHAGTYVAANYAAEDPVLRPVYEAYAGFRPFARAWLDAGIFTSHIGFESALSKDNWTLTRSLMAENSPYYEAGVRFTYEFAPQLTVTGLVLNGWQNIRENNRGKALGTQVQWQISDKIQLNSSTFFGNEQPTDSLRRYRFFHDFYLRYSPTSRLSLAAIFDVGKQQKAPRTTGYDTWHTAALLARYQLNKAWAVAARAEYYAAAHGVIITSIAPAPTAPDGLVAGGSLNLDYAPGSQVLVRLEARALHASDPTFPRSAGRLIRGYANLTSSVAVSF</sequence>
<dbReference type="AlphaFoldDB" id="A0A1W1W2C6"/>
<evidence type="ECO:0000313" key="3">
    <source>
        <dbReference type="Proteomes" id="UP000192266"/>
    </source>
</evidence>